<dbReference type="GO" id="GO:0016020">
    <property type="term" value="C:membrane"/>
    <property type="evidence" value="ECO:0007669"/>
    <property type="project" value="UniProtKB-SubCell"/>
</dbReference>
<dbReference type="InterPro" id="IPR051119">
    <property type="entry name" value="Nematode_SR-like"/>
</dbReference>
<dbReference type="Proteomes" id="UP000005237">
    <property type="component" value="Unassembled WGS sequence"/>
</dbReference>
<organism evidence="7 8">
    <name type="scientific">Caenorhabditis japonica</name>
    <dbReference type="NCBI Taxonomy" id="281687"/>
    <lineage>
        <taxon>Eukaryota</taxon>
        <taxon>Metazoa</taxon>
        <taxon>Ecdysozoa</taxon>
        <taxon>Nematoda</taxon>
        <taxon>Chromadorea</taxon>
        <taxon>Rhabditida</taxon>
        <taxon>Rhabditina</taxon>
        <taxon>Rhabditomorpha</taxon>
        <taxon>Rhabditoidea</taxon>
        <taxon>Rhabditidae</taxon>
        <taxon>Peloderinae</taxon>
        <taxon>Caenorhabditis</taxon>
    </lineage>
</organism>
<keyword evidence="4 6" id="KW-1133">Transmembrane helix</keyword>
<dbReference type="PANTHER" id="PTHR31627:SF13">
    <property type="entry name" value="SERPENTINE RECEPTOR CLASS GAMMA-1-RELATED"/>
    <property type="match status" value="1"/>
</dbReference>
<feature type="transmembrane region" description="Helical" evidence="6">
    <location>
        <begin position="35"/>
        <end position="57"/>
    </location>
</feature>
<keyword evidence="3 6" id="KW-0812">Transmembrane</keyword>
<dbReference type="InterPro" id="IPR000609">
    <property type="entry name" value="7TM_GPCR_serpentine_rcpt_Srg"/>
</dbReference>
<accession>A0A8R1EL90</accession>
<dbReference type="AlphaFoldDB" id="A0A8R1EL90"/>
<dbReference type="GO" id="GO:0004888">
    <property type="term" value="F:transmembrane signaling receptor activity"/>
    <property type="evidence" value="ECO:0007669"/>
    <property type="project" value="InterPro"/>
</dbReference>
<reference evidence="8" key="1">
    <citation type="submission" date="2010-08" db="EMBL/GenBank/DDBJ databases">
        <authorList>
            <consortium name="Caenorhabditis japonica Sequencing Consortium"/>
            <person name="Wilson R.K."/>
        </authorList>
    </citation>
    <scope>NUCLEOTIDE SEQUENCE [LARGE SCALE GENOMIC DNA]</scope>
    <source>
        <strain evidence="8">DF5081</strain>
    </source>
</reference>
<feature type="transmembrane region" description="Helical" evidence="6">
    <location>
        <begin position="69"/>
        <end position="91"/>
    </location>
</feature>
<dbReference type="GO" id="GO:0007606">
    <property type="term" value="P:sensory perception of chemical stimulus"/>
    <property type="evidence" value="ECO:0007669"/>
    <property type="project" value="UniProtKB-UniRule"/>
</dbReference>
<proteinExistence type="inferred from homology"/>
<evidence type="ECO:0000256" key="6">
    <source>
        <dbReference type="RuleBase" id="RU280813"/>
    </source>
</evidence>
<name>A0A8R1EL90_CAEJA</name>
<comment type="similarity">
    <text evidence="2 6">Belongs to the nematode receptor-like protein srg family.</text>
</comment>
<evidence type="ECO:0000256" key="1">
    <source>
        <dbReference type="ARBA" id="ARBA00004141"/>
    </source>
</evidence>
<keyword evidence="5 6" id="KW-0472">Membrane</keyword>
<comment type="caution">
    <text evidence="6">Lacks conserved residue(s) required for the propagation of feature annotation.</text>
</comment>
<protein>
    <recommendedName>
        <fullName evidence="6">Serpentine receptor class gamma</fullName>
    </recommendedName>
</protein>
<dbReference type="PANTHER" id="PTHR31627">
    <property type="entry name" value="SERPENTINE RECEPTOR CLASS GAMMA-RELATED"/>
    <property type="match status" value="1"/>
</dbReference>
<keyword evidence="8" id="KW-1185">Reference proteome</keyword>
<dbReference type="PRINTS" id="PR00698">
    <property type="entry name" value="TMPROTEINSRG"/>
</dbReference>
<dbReference type="EnsemblMetazoa" id="CJA38183.1">
    <property type="protein sequence ID" value="CJA38183.1"/>
    <property type="gene ID" value="WBGene00214030"/>
</dbReference>
<reference evidence="7" key="2">
    <citation type="submission" date="2022-06" db="UniProtKB">
        <authorList>
            <consortium name="EnsemblMetazoa"/>
        </authorList>
    </citation>
    <scope>IDENTIFICATION</scope>
    <source>
        <strain evidence="7">DF5081</strain>
    </source>
</reference>
<comment type="subcellular location">
    <subcellularLocation>
        <location evidence="1">Membrane</location>
        <topology evidence="1">Multi-pass membrane protein</topology>
    </subcellularLocation>
</comment>
<evidence type="ECO:0000256" key="5">
    <source>
        <dbReference type="ARBA" id="ARBA00023136"/>
    </source>
</evidence>
<sequence>MTFMLIALVITLITSTITLLKMRRLANRLKSTERTLCFASFYISGAFLSAALFQSYFAFFNIAAASTNIIYFLQGFAYDVLNVGSPIVMILNSGQLRYHVIPITKMAPKMSTVVSVSSASKFV</sequence>
<feature type="transmembrane region" description="Helical" evidence="6">
    <location>
        <begin position="6"/>
        <end position="23"/>
    </location>
</feature>
<evidence type="ECO:0000313" key="7">
    <source>
        <dbReference type="EnsemblMetazoa" id="CJA38183.1"/>
    </source>
</evidence>
<evidence type="ECO:0000256" key="3">
    <source>
        <dbReference type="ARBA" id="ARBA00022692"/>
    </source>
</evidence>
<evidence type="ECO:0000256" key="4">
    <source>
        <dbReference type="ARBA" id="ARBA00022989"/>
    </source>
</evidence>
<evidence type="ECO:0000256" key="2">
    <source>
        <dbReference type="ARBA" id="ARBA00005692"/>
    </source>
</evidence>
<evidence type="ECO:0000313" key="8">
    <source>
        <dbReference type="Proteomes" id="UP000005237"/>
    </source>
</evidence>
<dbReference type="Pfam" id="PF02118">
    <property type="entry name" value="Srg"/>
    <property type="match status" value="1"/>
</dbReference>